<protein>
    <submittedName>
        <fullName evidence="2">Uncharacterized protein</fullName>
    </submittedName>
</protein>
<dbReference type="OrthoDB" id="10342937at2759"/>
<name>A0A2C5XN55_9HYPO</name>
<keyword evidence="3" id="KW-1185">Reference proteome</keyword>
<feature type="region of interest" description="Disordered" evidence="1">
    <location>
        <begin position="1"/>
        <end position="23"/>
    </location>
</feature>
<proteinExistence type="predicted"/>
<dbReference type="AlphaFoldDB" id="A0A2C5XN55"/>
<dbReference type="EMBL" id="NJES01000133">
    <property type="protein sequence ID" value="PHH77099.1"/>
    <property type="molecule type" value="Genomic_DNA"/>
</dbReference>
<sequence>MEATVTETPLQSSSALDLPKSDNKMPSSSCWHLLTYQQSDALQAQAFLDALDKACKQEDHPRLNVLAGAMMASPDKSEAHLPASWRSYCQRNPRAAQDLRRCVACYRHFSERLKPVLDGIEVPRVRRGPVIWAVYDRYSEGRSPTLLTRWFAGEEDLKAFLAQWPDARARECA</sequence>
<gene>
    <name evidence="2" type="ORF">CDD80_923</name>
</gene>
<evidence type="ECO:0000256" key="1">
    <source>
        <dbReference type="SAM" id="MobiDB-lite"/>
    </source>
</evidence>
<evidence type="ECO:0000313" key="3">
    <source>
        <dbReference type="Proteomes" id="UP000226431"/>
    </source>
</evidence>
<evidence type="ECO:0000313" key="2">
    <source>
        <dbReference type="EMBL" id="PHH77099.1"/>
    </source>
</evidence>
<comment type="caution">
    <text evidence="2">The sequence shown here is derived from an EMBL/GenBank/DDBJ whole genome shotgun (WGS) entry which is preliminary data.</text>
</comment>
<reference evidence="2 3" key="1">
    <citation type="submission" date="2017-06" db="EMBL/GenBank/DDBJ databases">
        <title>Ant-infecting Ophiocordyceps genomes reveal a high diversity of potential behavioral manipulation genes and a possible major role for enterotoxins.</title>
        <authorList>
            <person name="De Bekker C."/>
            <person name="Evans H.C."/>
            <person name="Brachmann A."/>
            <person name="Hughes D.P."/>
        </authorList>
    </citation>
    <scope>NUCLEOTIDE SEQUENCE [LARGE SCALE GENOMIC DNA]</scope>
    <source>
        <strain evidence="2 3">Map16</strain>
    </source>
</reference>
<organism evidence="2 3">
    <name type="scientific">Ophiocordyceps camponoti-rufipedis</name>
    <dbReference type="NCBI Taxonomy" id="2004952"/>
    <lineage>
        <taxon>Eukaryota</taxon>
        <taxon>Fungi</taxon>
        <taxon>Dikarya</taxon>
        <taxon>Ascomycota</taxon>
        <taxon>Pezizomycotina</taxon>
        <taxon>Sordariomycetes</taxon>
        <taxon>Hypocreomycetidae</taxon>
        <taxon>Hypocreales</taxon>
        <taxon>Ophiocordycipitaceae</taxon>
        <taxon>Ophiocordyceps</taxon>
    </lineage>
</organism>
<dbReference type="Proteomes" id="UP000226431">
    <property type="component" value="Unassembled WGS sequence"/>
</dbReference>
<accession>A0A2C5XN55</accession>
<feature type="compositionally biased region" description="Polar residues" evidence="1">
    <location>
        <begin position="1"/>
        <end position="15"/>
    </location>
</feature>